<dbReference type="AlphaFoldDB" id="A0A1G4IUS2"/>
<dbReference type="GO" id="GO:0110078">
    <property type="term" value="C:TTT Hsp90 cochaperone complex"/>
    <property type="evidence" value="ECO:0007669"/>
    <property type="project" value="InterPro"/>
</dbReference>
<dbReference type="Proteomes" id="UP000189911">
    <property type="component" value="Chromosome B"/>
</dbReference>
<dbReference type="InterPro" id="IPR018870">
    <property type="entry name" value="Tti2"/>
</dbReference>
<accession>A0A1G4IUS2</accession>
<sequence>MIEFVEDLEDFTDKVNQSIDYYPSPEELSAACDALVKFRHELNKSQRIKSIICISYYCLENKYKPDLMKRCLDCACQELDESSLSLIIEDLRSMLVQIKNSQVSNEGRFKDQEMLALNSNKGFNFAEDKIRSDWHEGGGRRSIPLFFMVLSQLKHRDISSNLWWITPGILNLMDDTSDLEGIKLGGVVLLRQFLTQTIDLNDTVHFNFTNTGLAKVFEPILTSLWYHFPPSTDPQLTEKIWETVFTTLIPLYQVEYSQNRSLYYKSVSKFLSEIILQATLPRVATEYPELTLKVLKFVDTTIDILKERSVAHLQRLIYVLGEFLIRNGYITLFMPLVHQIVLTLTKLVVVCSRSRIVGHKYDLLACVTILSEKCFSEGTLDDETSAQFHAFVNLLKSKGCSWNQDERQLLNNSLSWGKFEL</sequence>
<evidence type="ECO:0000313" key="2">
    <source>
        <dbReference type="EMBL" id="SCU80708.1"/>
    </source>
</evidence>
<dbReference type="OrthoDB" id="6417021at2759"/>
<dbReference type="EMBL" id="LT598450">
    <property type="protein sequence ID" value="SCU80708.1"/>
    <property type="molecule type" value="Genomic_DNA"/>
</dbReference>
<gene>
    <name evidence="2" type="ORF">LANO_0B00936G</name>
</gene>
<dbReference type="Pfam" id="PF10521">
    <property type="entry name" value="Tti2"/>
    <property type="match status" value="1"/>
</dbReference>
<organism evidence="2 3">
    <name type="scientific">Lachancea nothofagi CBS 11611</name>
    <dbReference type="NCBI Taxonomy" id="1266666"/>
    <lineage>
        <taxon>Eukaryota</taxon>
        <taxon>Fungi</taxon>
        <taxon>Dikarya</taxon>
        <taxon>Ascomycota</taxon>
        <taxon>Saccharomycotina</taxon>
        <taxon>Saccharomycetes</taxon>
        <taxon>Saccharomycetales</taxon>
        <taxon>Saccharomycetaceae</taxon>
        <taxon>Lachancea</taxon>
    </lineage>
</organism>
<reference evidence="3" key="1">
    <citation type="submission" date="2016-03" db="EMBL/GenBank/DDBJ databases">
        <authorList>
            <person name="Devillers Hugo."/>
        </authorList>
    </citation>
    <scope>NUCLEOTIDE SEQUENCE [LARGE SCALE GENOMIC DNA]</scope>
</reference>
<comment type="similarity">
    <text evidence="1">Belongs to the TTI2 family.</text>
</comment>
<protein>
    <submittedName>
        <fullName evidence="2">LANO_0B00936g1_1</fullName>
    </submittedName>
</protein>
<name>A0A1G4IUS2_9SACH</name>
<proteinExistence type="inferred from homology"/>
<keyword evidence="3" id="KW-1185">Reference proteome</keyword>
<evidence type="ECO:0000256" key="1">
    <source>
        <dbReference type="ARBA" id="ARBA00034736"/>
    </source>
</evidence>
<evidence type="ECO:0000313" key="3">
    <source>
        <dbReference type="Proteomes" id="UP000189911"/>
    </source>
</evidence>